<dbReference type="Proteomes" id="UP000008281">
    <property type="component" value="Unassembled WGS sequence"/>
</dbReference>
<organism evidence="14">
    <name type="scientific">Caenorhabditis remanei</name>
    <name type="common">Caenorhabditis vulgaris</name>
    <dbReference type="NCBI Taxonomy" id="31234"/>
    <lineage>
        <taxon>Eukaryota</taxon>
        <taxon>Metazoa</taxon>
        <taxon>Ecdysozoa</taxon>
        <taxon>Nematoda</taxon>
        <taxon>Chromadorea</taxon>
        <taxon>Rhabditida</taxon>
        <taxon>Rhabditina</taxon>
        <taxon>Rhabditomorpha</taxon>
        <taxon>Rhabditoidea</taxon>
        <taxon>Rhabditidae</taxon>
        <taxon>Peloderinae</taxon>
        <taxon>Caenorhabditis</taxon>
    </lineage>
</organism>
<dbReference type="HOGENOM" id="CLU_007368_3_0_1"/>
<evidence type="ECO:0000256" key="7">
    <source>
        <dbReference type="ARBA" id="ARBA00023163"/>
    </source>
</evidence>
<evidence type="ECO:0000313" key="13">
    <source>
        <dbReference type="EMBL" id="EFO97670.1"/>
    </source>
</evidence>
<dbReference type="Pfam" id="PF00104">
    <property type="entry name" value="Hormone_recep"/>
    <property type="match status" value="1"/>
</dbReference>
<keyword evidence="9 10" id="KW-0539">Nucleus</keyword>
<dbReference type="OrthoDB" id="5789396at2759"/>
<proteinExistence type="inferred from homology"/>
<keyword evidence="7 10" id="KW-0804">Transcription</keyword>
<dbReference type="OMA" id="FYDWATM"/>
<comment type="similarity">
    <text evidence="1 10">Belongs to the nuclear hormone receptor family.</text>
</comment>
<feature type="domain" description="NR LBD" evidence="12">
    <location>
        <begin position="115"/>
        <end position="337"/>
    </location>
</feature>
<dbReference type="InterPro" id="IPR001628">
    <property type="entry name" value="Znf_hrmn_rcpt"/>
</dbReference>
<sequence length="342" mass="39190">MISLPSSYKCVVCDKSTYSFNYGVISCNACKVFFRRCHNLKTPIEPCRTNGNCRGLVSCRNCRFKQCINSGMKIPTPGSSNIITPKPASQLTSILQNLLYLDAHRHQIFSTYLAMENPGLDDVILSNSITFIEKPSQMKLDFNDWATMDHISAINFMKNFGFIDWLTSSELKSFVKNSYMQFIMLCNAMRSVGLKSDTVGYPDGVDIFPEEIRQMFTNCSEKLMKSRCMIAARLIELNITKEEFILLAAIIICDPACDCTEANRNIISQYQKMYSSTLLEYCQNRYQKCGPSRFNDILSICFTINRTFVEVGEVWMIYVTFDKKTKTKKLISDCFEFVINKQ</sequence>
<evidence type="ECO:0000256" key="1">
    <source>
        <dbReference type="ARBA" id="ARBA00005993"/>
    </source>
</evidence>
<dbReference type="PROSITE" id="PS00031">
    <property type="entry name" value="NUCLEAR_REC_DBD_1"/>
    <property type="match status" value="1"/>
</dbReference>
<keyword evidence="5 10" id="KW-0805">Transcription regulation</keyword>
<evidence type="ECO:0000256" key="4">
    <source>
        <dbReference type="ARBA" id="ARBA00022833"/>
    </source>
</evidence>
<feature type="domain" description="Nuclear receptor" evidence="11">
    <location>
        <begin position="7"/>
        <end position="79"/>
    </location>
</feature>
<dbReference type="GO" id="GO:0005634">
    <property type="term" value="C:nucleus"/>
    <property type="evidence" value="ECO:0007669"/>
    <property type="project" value="UniProtKB-SubCell"/>
</dbReference>
<dbReference type="PROSITE" id="PS51843">
    <property type="entry name" value="NR_LBD"/>
    <property type="match status" value="1"/>
</dbReference>
<dbReference type="PRINTS" id="PR00047">
    <property type="entry name" value="STROIDFINGER"/>
</dbReference>
<keyword evidence="6 10" id="KW-0238">DNA-binding</keyword>
<keyword evidence="4 10" id="KW-0862">Zinc</keyword>
<dbReference type="SMART" id="SM00430">
    <property type="entry name" value="HOLI"/>
    <property type="match status" value="1"/>
</dbReference>
<dbReference type="InterPro" id="IPR013088">
    <property type="entry name" value="Znf_NHR/GATA"/>
</dbReference>
<dbReference type="AlphaFoldDB" id="E3MB67"/>
<dbReference type="PROSITE" id="PS51030">
    <property type="entry name" value="NUCLEAR_REC_DBD_2"/>
    <property type="match status" value="1"/>
</dbReference>
<dbReference type="GO" id="GO:0003700">
    <property type="term" value="F:DNA-binding transcription factor activity"/>
    <property type="evidence" value="ECO:0007669"/>
    <property type="project" value="InterPro"/>
</dbReference>
<gene>
    <name evidence="13" type="ORF">CRE_15990</name>
</gene>
<evidence type="ECO:0000256" key="3">
    <source>
        <dbReference type="ARBA" id="ARBA00022771"/>
    </source>
</evidence>
<evidence type="ECO:0000313" key="14">
    <source>
        <dbReference type="Proteomes" id="UP000008281"/>
    </source>
</evidence>
<keyword evidence="2 10" id="KW-0479">Metal-binding</keyword>
<dbReference type="PANTHER" id="PTHR45886:SF9">
    <property type="entry name" value="NR LBD DOMAIN-CONTAINING PROTEIN-RELATED"/>
    <property type="match status" value="1"/>
</dbReference>
<comment type="subcellular location">
    <subcellularLocation>
        <location evidence="10">Nucleus</location>
    </subcellularLocation>
</comment>
<evidence type="ECO:0000256" key="8">
    <source>
        <dbReference type="ARBA" id="ARBA00023170"/>
    </source>
</evidence>
<dbReference type="EMBL" id="DS268433">
    <property type="protein sequence ID" value="EFO97670.1"/>
    <property type="molecule type" value="Genomic_DNA"/>
</dbReference>
<evidence type="ECO:0000256" key="6">
    <source>
        <dbReference type="ARBA" id="ARBA00023125"/>
    </source>
</evidence>
<dbReference type="InterPro" id="IPR035500">
    <property type="entry name" value="NHR-like_dom_sf"/>
</dbReference>
<dbReference type="Pfam" id="PF00105">
    <property type="entry name" value="zf-C4"/>
    <property type="match status" value="1"/>
</dbReference>
<keyword evidence="14" id="KW-1185">Reference proteome</keyword>
<accession>E3MB67</accession>
<keyword evidence="3 10" id="KW-0863">Zinc-finger</keyword>
<name>E3MB67_CAERE</name>
<dbReference type="SUPFAM" id="SSF48508">
    <property type="entry name" value="Nuclear receptor ligand-binding domain"/>
    <property type="match status" value="1"/>
</dbReference>
<evidence type="ECO:0000259" key="12">
    <source>
        <dbReference type="PROSITE" id="PS51843"/>
    </source>
</evidence>
<dbReference type="eggNOG" id="ENOG502TJGY">
    <property type="taxonomic scope" value="Eukaryota"/>
</dbReference>
<evidence type="ECO:0000256" key="10">
    <source>
        <dbReference type="RuleBase" id="RU004334"/>
    </source>
</evidence>
<reference evidence="13" key="1">
    <citation type="submission" date="2007-07" db="EMBL/GenBank/DDBJ databases">
        <title>PCAP assembly of the Caenorhabditis remanei genome.</title>
        <authorList>
            <consortium name="The Caenorhabditis remanei Sequencing Consortium"/>
            <person name="Wilson R.K."/>
        </authorList>
    </citation>
    <scope>NUCLEOTIDE SEQUENCE [LARGE SCALE GENOMIC DNA]</scope>
    <source>
        <strain evidence="13">PB4641</strain>
    </source>
</reference>
<keyword evidence="8 10" id="KW-0675">Receptor</keyword>
<evidence type="ECO:0008006" key="15">
    <source>
        <dbReference type="Google" id="ProtNLM"/>
    </source>
</evidence>
<dbReference type="SMART" id="SM00399">
    <property type="entry name" value="ZnF_C4"/>
    <property type="match status" value="1"/>
</dbReference>
<dbReference type="GO" id="GO:0043565">
    <property type="term" value="F:sequence-specific DNA binding"/>
    <property type="evidence" value="ECO:0007669"/>
    <property type="project" value="InterPro"/>
</dbReference>
<evidence type="ECO:0000256" key="5">
    <source>
        <dbReference type="ARBA" id="ARBA00023015"/>
    </source>
</evidence>
<dbReference type="InParanoid" id="E3MB67"/>
<dbReference type="PANTHER" id="PTHR45886">
    <property type="entry name" value="NUCLEAR HORMONE RECEPTOR FAMILY-RELATED-RELATED"/>
    <property type="match status" value="1"/>
</dbReference>
<protein>
    <recommendedName>
        <fullName evidence="15">Nuclear Hormone Receptor family</fullName>
    </recommendedName>
</protein>
<dbReference type="Gene3D" id="3.30.50.10">
    <property type="entry name" value="Erythroid Transcription Factor GATA-1, subunit A"/>
    <property type="match status" value="1"/>
</dbReference>
<dbReference type="InterPro" id="IPR000536">
    <property type="entry name" value="Nucl_hrmn_rcpt_lig-bd"/>
</dbReference>
<dbReference type="STRING" id="31234.E3MB67"/>
<dbReference type="GO" id="GO:0008270">
    <property type="term" value="F:zinc ion binding"/>
    <property type="evidence" value="ECO:0007669"/>
    <property type="project" value="UniProtKB-KW"/>
</dbReference>
<evidence type="ECO:0000259" key="11">
    <source>
        <dbReference type="PROSITE" id="PS51030"/>
    </source>
</evidence>
<dbReference type="SUPFAM" id="SSF57716">
    <property type="entry name" value="Glucocorticoid receptor-like (DNA-binding domain)"/>
    <property type="match status" value="1"/>
</dbReference>
<dbReference type="Gene3D" id="1.10.565.10">
    <property type="entry name" value="Retinoid X Receptor"/>
    <property type="match status" value="1"/>
</dbReference>
<evidence type="ECO:0000256" key="2">
    <source>
        <dbReference type="ARBA" id="ARBA00022723"/>
    </source>
</evidence>
<evidence type="ECO:0000256" key="9">
    <source>
        <dbReference type="ARBA" id="ARBA00023242"/>
    </source>
</evidence>